<keyword evidence="4 9" id="KW-0808">Transferase</keyword>
<evidence type="ECO:0000256" key="2">
    <source>
        <dbReference type="ARBA" id="ARBA00007528"/>
    </source>
</evidence>
<keyword evidence="6 9" id="KW-0472">Membrane</keyword>
<dbReference type="Proteomes" id="UP000838763">
    <property type="component" value="Unassembled WGS sequence"/>
</dbReference>
<comment type="caution">
    <text evidence="10">The sequence shown here is derived from an EMBL/GenBank/DDBJ whole genome shotgun (WGS) entry which is preliminary data.</text>
</comment>
<evidence type="ECO:0000256" key="6">
    <source>
        <dbReference type="ARBA" id="ARBA00023136"/>
    </source>
</evidence>
<dbReference type="FunFam" id="3.20.20.80:FF:000032">
    <property type="entry name" value="1,3-beta-glucanosyltransferase"/>
    <property type="match status" value="1"/>
</dbReference>
<evidence type="ECO:0000256" key="9">
    <source>
        <dbReference type="RuleBase" id="RU361209"/>
    </source>
</evidence>
<dbReference type="GO" id="GO:0005886">
    <property type="term" value="C:plasma membrane"/>
    <property type="evidence" value="ECO:0007669"/>
    <property type="project" value="UniProtKB-SubCell"/>
</dbReference>
<keyword evidence="5" id="KW-0732">Signal</keyword>
<dbReference type="OrthoDB" id="421038at2759"/>
<evidence type="ECO:0000256" key="4">
    <source>
        <dbReference type="ARBA" id="ARBA00022679"/>
    </source>
</evidence>
<dbReference type="PANTHER" id="PTHR31468">
    <property type="entry name" value="1,3-BETA-GLUCANOSYLTRANSFERASE GAS1"/>
    <property type="match status" value="1"/>
</dbReference>
<accession>A0A9P1MDY8</accession>
<evidence type="ECO:0000313" key="11">
    <source>
        <dbReference type="Proteomes" id="UP000838763"/>
    </source>
</evidence>
<sequence length="390" mass="43586">MAWLMAGPVLGHPLCGVSPNQVAKPTQKSLPPACCLRDAFPKHSRSPRRYCGSLTSAVDPLEVKGRYFVNPNDGSRFQIVGIDYQPGGSAGYKPDLGRDPLSDRDHCLRDAALMQVLGVNTIRVYNLDPNINHDECASIFNAAGMYMIIDVNSPLPGEALTSYNPWESYYNTYLNRTFAIVEAFKSYPNTLLFFSGNEVIDKAESAEFGPRYIRAVTRDLKNYIKKHSDRYIPVGYSAADVRDILWDSWNYFTCRIKGEKDDESRADVFGLNSYSWCGNATFESSTFKDLVEGFADTSVPIFFSEFGCNEVTPRPFTEIAAIYSDKMTPVFSGGMVYEYTQEKNNYGLVQLDDEGNAELLVDYNTLAQRYGALDFDALYSQKAGDDTPSP</sequence>
<dbReference type="EC" id="2.4.1.-" evidence="9"/>
<evidence type="ECO:0000256" key="3">
    <source>
        <dbReference type="ARBA" id="ARBA00022622"/>
    </source>
</evidence>
<evidence type="ECO:0000256" key="1">
    <source>
        <dbReference type="ARBA" id="ARBA00004609"/>
    </source>
</evidence>
<keyword evidence="8 9" id="KW-0449">Lipoprotein</keyword>
<dbReference type="Gene3D" id="3.20.20.80">
    <property type="entry name" value="Glycosidases"/>
    <property type="match status" value="1"/>
</dbReference>
<name>A0A9P1MDY8_9PEZI</name>
<keyword evidence="3 9" id="KW-0336">GPI-anchor</keyword>
<reference evidence="10" key="1">
    <citation type="submission" date="2022-11" db="EMBL/GenBank/DDBJ databases">
        <authorList>
            <person name="Scott C."/>
            <person name="Bruce N."/>
        </authorList>
    </citation>
    <scope>NUCLEOTIDE SEQUENCE</scope>
</reference>
<comment type="similarity">
    <text evidence="2 9">Belongs to the glycosyl hydrolase 72 family.</text>
</comment>
<protein>
    <recommendedName>
        <fullName evidence="9">1,3-beta-glucanosyltransferase</fullName>
        <ecNumber evidence="9">2.4.1.-</ecNumber>
    </recommendedName>
</protein>
<keyword evidence="7" id="KW-0325">Glycoprotein</keyword>
<dbReference type="GO" id="GO:0031505">
    <property type="term" value="P:fungal-type cell wall organization"/>
    <property type="evidence" value="ECO:0007669"/>
    <property type="project" value="TreeGrafter"/>
</dbReference>
<proteinExistence type="inferred from homology"/>
<evidence type="ECO:0000256" key="8">
    <source>
        <dbReference type="ARBA" id="ARBA00023288"/>
    </source>
</evidence>
<dbReference type="PANTHER" id="PTHR31468:SF4">
    <property type="entry name" value="1,3-BETA-GLUCANOSYLTRANSFERASE GAS3-RELATED"/>
    <property type="match status" value="1"/>
</dbReference>
<evidence type="ECO:0000313" key="10">
    <source>
        <dbReference type="EMBL" id="CAI4217213.1"/>
    </source>
</evidence>
<dbReference type="SUPFAM" id="SSF51445">
    <property type="entry name" value="(Trans)glycosidases"/>
    <property type="match status" value="1"/>
</dbReference>
<keyword evidence="11" id="KW-1185">Reference proteome</keyword>
<dbReference type="EMBL" id="CALLCH030000016">
    <property type="protein sequence ID" value="CAI4217213.1"/>
    <property type="molecule type" value="Genomic_DNA"/>
</dbReference>
<dbReference type="InterPro" id="IPR017853">
    <property type="entry name" value="GH"/>
</dbReference>
<comment type="subcellular location">
    <subcellularLocation>
        <location evidence="1 9">Cell membrane</location>
        <topology evidence="1 9">Lipid-anchor</topology>
        <topology evidence="1 9">GPI-anchor</topology>
    </subcellularLocation>
</comment>
<dbReference type="AlphaFoldDB" id="A0A9P1MDY8"/>
<dbReference type="GO" id="GO:0071970">
    <property type="term" value="P:fungal-type cell wall (1-&gt;3)-beta-D-glucan biosynthetic process"/>
    <property type="evidence" value="ECO:0007669"/>
    <property type="project" value="TreeGrafter"/>
</dbReference>
<dbReference type="GO" id="GO:0042124">
    <property type="term" value="F:1,3-beta-glucanosyltransferase activity"/>
    <property type="evidence" value="ECO:0007669"/>
    <property type="project" value="TreeGrafter"/>
</dbReference>
<comment type="function">
    <text evidence="9">Splits internally a 1,3-beta-glucan molecule and transfers the newly generated reducing end (the donor) to the non-reducing end of another 1,3-beta-glucan molecule (the acceptor) forming a 1,3-beta linkage, resulting in the elongation of 1,3-beta-glucan chains in the cell wall.</text>
</comment>
<evidence type="ECO:0000256" key="7">
    <source>
        <dbReference type="ARBA" id="ARBA00023180"/>
    </source>
</evidence>
<dbReference type="InterPro" id="IPR004886">
    <property type="entry name" value="Glucanosyltransferase"/>
</dbReference>
<evidence type="ECO:0000256" key="5">
    <source>
        <dbReference type="ARBA" id="ARBA00022729"/>
    </source>
</evidence>
<gene>
    <name evidence="10" type="ORF">PPNO1_LOCUS6830</name>
</gene>
<organism evidence="10 11">
    <name type="scientific">Parascedosporium putredinis</name>
    <dbReference type="NCBI Taxonomy" id="1442378"/>
    <lineage>
        <taxon>Eukaryota</taxon>
        <taxon>Fungi</taxon>
        <taxon>Dikarya</taxon>
        <taxon>Ascomycota</taxon>
        <taxon>Pezizomycotina</taxon>
        <taxon>Sordariomycetes</taxon>
        <taxon>Hypocreomycetidae</taxon>
        <taxon>Microascales</taxon>
        <taxon>Microascaceae</taxon>
        <taxon>Parascedosporium</taxon>
    </lineage>
</organism>
<dbReference type="Pfam" id="PF03198">
    <property type="entry name" value="Glyco_hydro_72"/>
    <property type="match status" value="1"/>
</dbReference>
<dbReference type="GO" id="GO:0098552">
    <property type="term" value="C:side of membrane"/>
    <property type="evidence" value="ECO:0007669"/>
    <property type="project" value="UniProtKB-KW"/>
</dbReference>